<proteinExistence type="predicted"/>
<evidence type="ECO:0000313" key="2">
    <source>
        <dbReference type="Proteomes" id="UP001242811"/>
    </source>
</evidence>
<organism evidence="1 2">
    <name type="scientific">Paenibacillus brasilensis</name>
    <dbReference type="NCBI Taxonomy" id="128574"/>
    <lineage>
        <taxon>Bacteria</taxon>
        <taxon>Bacillati</taxon>
        <taxon>Bacillota</taxon>
        <taxon>Bacilli</taxon>
        <taxon>Bacillales</taxon>
        <taxon>Paenibacillaceae</taxon>
        <taxon>Paenibacillus</taxon>
    </lineage>
</organism>
<name>A0ABU0L487_9BACL</name>
<keyword evidence="2" id="KW-1185">Reference proteome</keyword>
<sequence length="64" mass="7394">MKAVDQCLFSEFYDPICFVESVWGSLRNGHRQLCVDPPIRDDMGIRPVHGLMSRIGYISLEHKE</sequence>
<reference evidence="1 2" key="1">
    <citation type="submission" date="2023-07" db="EMBL/GenBank/DDBJ databases">
        <title>Genomic Encyclopedia of Type Strains, Phase IV (KMG-IV): sequencing the most valuable type-strain genomes for metagenomic binning, comparative biology and taxonomic classification.</title>
        <authorList>
            <person name="Goeker M."/>
        </authorList>
    </citation>
    <scope>NUCLEOTIDE SEQUENCE [LARGE SCALE GENOMIC DNA]</scope>
    <source>
        <strain evidence="1 2">DSM 14914</strain>
    </source>
</reference>
<comment type="caution">
    <text evidence="1">The sequence shown here is derived from an EMBL/GenBank/DDBJ whole genome shotgun (WGS) entry which is preliminary data.</text>
</comment>
<dbReference type="EMBL" id="JAUSWA010000031">
    <property type="protein sequence ID" value="MDQ0496101.1"/>
    <property type="molecule type" value="Genomic_DNA"/>
</dbReference>
<dbReference type="Proteomes" id="UP001242811">
    <property type="component" value="Unassembled WGS sequence"/>
</dbReference>
<evidence type="ECO:0000313" key="1">
    <source>
        <dbReference type="EMBL" id="MDQ0496101.1"/>
    </source>
</evidence>
<protein>
    <submittedName>
        <fullName evidence="1">Uncharacterized protein</fullName>
    </submittedName>
</protein>
<accession>A0ABU0L487</accession>
<gene>
    <name evidence="1" type="ORF">QOZ95_004287</name>
</gene>